<organism evidence="1 2">
    <name type="scientific">Bauhinia variegata</name>
    <name type="common">Purple orchid tree</name>
    <name type="synonym">Phanera variegata</name>
    <dbReference type="NCBI Taxonomy" id="167791"/>
    <lineage>
        <taxon>Eukaryota</taxon>
        <taxon>Viridiplantae</taxon>
        <taxon>Streptophyta</taxon>
        <taxon>Embryophyta</taxon>
        <taxon>Tracheophyta</taxon>
        <taxon>Spermatophyta</taxon>
        <taxon>Magnoliopsida</taxon>
        <taxon>eudicotyledons</taxon>
        <taxon>Gunneridae</taxon>
        <taxon>Pentapetalae</taxon>
        <taxon>rosids</taxon>
        <taxon>fabids</taxon>
        <taxon>Fabales</taxon>
        <taxon>Fabaceae</taxon>
        <taxon>Cercidoideae</taxon>
        <taxon>Cercideae</taxon>
        <taxon>Bauhiniinae</taxon>
        <taxon>Bauhinia</taxon>
    </lineage>
</organism>
<reference evidence="1 2" key="1">
    <citation type="journal article" date="2022" name="DNA Res.">
        <title>Chromosomal-level genome assembly of the orchid tree Bauhinia variegata (Leguminosae; Cercidoideae) supports the allotetraploid origin hypothesis of Bauhinia.</title>
        <authorList>
            <person name="Zhong Y."/>
            <person name="Chen Y."/>
            <person name="Zheng D."/>
            <person name="Pang J."/>
            <person name="Liu Y."/>
            <person name="Luo S."/>
            <person name="Meng S."/>
            <person name="Qian L."/>
            <person name="Wei D."/>
            <person name="Dai S."/>
            <person name="Zhou R."/>
        </authorList>
    </citation>
    <scope>NUCLEOTIDE SEQUENCE [LARGE SCALE GENOMIC DNA]</scope>
    <source>
        <strain evidence="1">BV-YZ2020</strain>
    </source>
</reference>
<dbReference type="EMBL" id="CM039436">
    <property type="protein sequence ID" value="KAI4313472.1"/>
    <property type="molecule type" value="Genomic_DNA"/>
</dbReference>
<evidence type="ECO:0000313" key="1">
    <source>
        <dbReference type="EMBL" id="KAI4313472.1"/>
    </source>
</evidence>
<dbReference type="Proteomes" id="UP000828941">
    <property type="component" value="Chromosome 11"/>
</dbReference>
<keyword evidence="2" id="KW-1185">Reference proteome</keyword>
<gene>
    <name evidence="1" type="ORF">L6164_026451</name>
</gene>
<comment type="caution">
    <text evidence="1">The sequence shown here is derived from an EMBL/GenBank/DDBJ whole genome shotgun (WGS) entry which is preliminary data.</text>
</comment>
<evidence type="ECO:0000313" key="2">
    <source>
        <dbReference type="Proteomes" id="UP000828941"/>
    </source>
</evidence>
<accession>A0ACB9LPT1</accession>
<sequence>MAEAVLEVLLENLSSFIQKELGLFLGINQELKRLSSMLSTVRAVLEDAEEKQFSDRAIQNWLQKLKDAAHALDDIVDLCAITASQNKVPSSCFSSFYPNNVLFRHKIARQMKEVREALDEIAEERRKFHLCEKVSGVNEAKEWRQTTSIITQPEVFGREMDKLKMYLQVLNLDDCCALEKLTNHMRCLGALRHLFLRRCTSLSSLPPNIGQLTCLRTLNIFTIGRKKGFLLDELKHLNLKGKLHIKHLERIRSVMDAKEVNLADKDLHELLLSWGRNDESELQQNVEQILEALKPNHKLKVLGVGGYRVIRFPRWMANPTLDNICSLYIVDCKNCFHLPPLHKLPSLKGLTLHNINLLRYINDETCDGGVLRDMRSLEYLVLSDLPNLEGISKENGEQVFPSLCTLLIADCPKLVSPCLPSVREISIIRYSEVLLGSVCNLHGLQSLWLCCAQELSSFRDASLADFTSLMELHIYSCANVKIFPIELSGIATLVELHIEKCFELESLPEQVFQGLRSLQRLKVGWCNKLKFFSDGFQYLSSLKELMIVSCPEVMILPETLQFTSSLQSLYLHGLPNLTVLPDWLGSLACLESLEIYDCPKLKCIPMRFQCISNLKNLNISVCPELLRRCEVERGEDWQKIAHIPHVNLRGGININPMITPVGFPMNLRVEDPFLSKALLEYENHWLNKISGGKLGRLWRKEMERLAKVPPIISNEYFVINLKDAHEFLKCWSTISKLSSAALLTVADMQGKY</sequence>
<proteinExistence type="predicted"/>
<name>A0ACB9LPT1_BAUVA</name>
<protein>
    <submittedName>
        <fullName evidence="1">Uncharacterized protein</fullName>
    </submittedName>
</protein>